<comment type="similarity">
    <text evidence="4 13">Belongs to the glycosyl hydrolase 3 family.</text>
</comment>
<evidence type="ECO:0000256" key="1">
    <source>
        <dbReference type="ARBA" id="ARBA00000448"/>
    </source>
</evidence>
<dbReference type="GO" id="GO:0008422">
    <property type="term" value="F:beta-glucosidase activity"/>
    <property type="evidence" value="ECO:0007669"/>
    <property type="project" value="UniProtKB-EC"/>
</dbReference>
<keyword evidence="6 14" id="KW-0732">Signal</keyword>
<keyword evidence="12 13" id="KW-0624">Polysaccharide degradation</keyword>
<keyword evidence="10 13" id="KW-0119">Carbohydrate metabolism</keyword>
<dbReference type="InterPro" id="IPR019800">
    <property type="entry name" value="Glyco_hydro_3_AS"/>
</dbReference>
<evidence type="ECO:0000256" key="10">
    <source>
        <dbReference type="ARBA" id="ARBA00023277"/>
    </source>
</evidence>
<evidence type="ECO:0000259" key="15">
    <source>
        <dbReference type="SMART" id="SM01217"/>
    </source>
</evidence>
<dbReference type="Gene3D" id="2.60.40.10">
    <property type="entry name" value="Immunoglobulins"/>
    <property type="match status" value="1"/>
</dbReference>
<evidence type="ECO:0000313" key="16">
    <source>
        <dbReference type="EMBL" id="KFA65142.1"/>
    </source>
</evidence>
<evidence type="ECO:0000313" key="17">
    <source>
        <dbReference type="Proteomes" id="UP000028524"/>
    </source>
</evidence>
<dbReference type="FunFam" id="3.20.20.300:FF:000002">
    <property type="entry name" value="Probable beta-glucosidase"/>
    <property type="match status" value="1"/>
</dbReference>
<evidence type="ECO:0000256" key="13">
    <source>
        <dbReference type="RuleBase" id="RU361161"/>
    </source>
</evidence>
<feature type="domain" description="Fibronectin type III-like" evidence="15">
    <location>
        <begin position="726"/>
        <end position="794"/>
    </location>
</feature>
<comment type="pathway">
    <text evidence="3 13">Glycan metabolism; cellulose degradation.</text>
</comment>
<evidence type="ECO:0000256" key="11">
    <source>
        <dbReference type="ARBA" id="ARBA00023295"/>
    </source>
</evidence>
<dbReference type="UniPathway" id="UPA00696"/>
<dbReference type="InterPro" id="IPR001764">
    <property type="entry name" value="Glyco_hydro_3_N"/>
</dbReference>
<dbReference type="SMART" id="SM01217">
    <property type="entry name" value="Fn3_like"/>
    <property type="match status" value="1"/>
</dbReference>
<dbReference type="PROSITE" id="PS00775">
    <property type="entry name" value="GLYCOSYL_HYDROL_F3"/>
    <property type="match status" value="1"/>
</dbReference>
<dbReference type="OMA" id="WNPELTY"/>
<dbReference type="InterPro" id="IPR013783">
    <property type="entry name" value="Ig-like_fold"/>
</dbReference>
<evidence type="ECO:0000256" key="5">
    <source>
        <dbReference type="ARBA" id="ARBA00022525"/>
    </source>
</evidence>
<dbReference type="PANTHER" id="PTHR42715">
    <property type="entry name" value="BETA-GLUCOSIDASE"/>
    <property type="match status" value="1"/>
</dbReference>
<name>A0A084QMF7_STAC4</name>
<dbReference type="InterPro" id="IPR002772">
    <property type="entry name" value="Glyco_hydro_3_C"/>
</dbReference>
<dbReference type="Gene3D" id="3.40.50.1700">
    <property type="entry name" value="Glycoside hydrolase family 3 C-terminal domain"/>
    <property type="match status" value="1"/>
</dbReference>
<comment type="subcellular location">
    <subcellularLocation>
        <location evidence="2">Secreted</location>
    </subcellularLocation>
</comment>
<dbReference type="FunFam" id="2.60.40.10:FF:000757">
    <property type="entry name" value="Beta-glucosidase G"/>
    <property type="match status" value="1"/>
</dbReference>
<dbReference type="STRING" id="1283841.A0A084QMF7"/>
<accession>A0A084QMF7</accession>
<comment type="catalytic activity">
    <reaction evidence="1 13">
        <text>Hydrolysis of terminal, non-reducing beta-D-glucosyl residues with release of beta-D-glucose.</text>
        <dbReference type="EC" id="3.2.1.21"/>
    </reaction>
</comment>
<evidence type="ECO:0000256" key="9">
    <source>
        <dbReference type="ARBA" id="ARBA00023180"/>
    </source>
</evidence>
<dbReference type="Gene3D" id="3.20.20.300">
    <property type="entry name" value="Glycoside hydrolase, family 3, N-terminal domain"/>
    <property type="match status" value="1"/>
</dbReference>
<evidence type="ECO:0000256" key="2">
    <source>
        <dbReference type="ARBA" id="ARBA00004613"/>
    </source>
</evidence>
<dbReference type="AlphaFoldDB" id="A0A084QMF7"/>
<organism evidence="16 17">
    <name type="scientific">Stachybotrys chlorohalonatus (strain IBT 40285)</name>
    <dbReference type="NCBI Taxonomy" id="1283841"/>
    <lineage>
        <taxon>Eukaryota</taxon>
        <taxon>Fungi</taxon>
        <taxon>Dikarya</taxon>
        <taxon>Ascomycota</taxon>
        <taxon>Pezizomycotina</taxon>
        <taxon>Sordariomycetes</taxon>
        <taxon>Hypocreomycetidae</taxon>
        <taxon>Hypocreales</taxon>
        <taxon>Stachybotryaceae</taxon>
        <taxon>Stachybotrys</taxon>
    </lineage>
</organism>
<dbReference type="GO" id="GO:0005576">
    <property type="term" value="C:extracellular region"/>
    <property type="evidence" value="ECO:0007669"/>
    <property type="project" value="UniProtKB-SubCell"/>
</dbReference>
<feature type="signal peptide" evidence="14">
    <location>
        <begin position="1"/>
        <end position="22"/>
    </location>
</feature>
<evidence type="ECO:0000256" key="7">
    <source>
        <dbReference type="ARBA" id="ARBA00022801"/>
    </source>
</evidence>
<keyword evidence="5" id="KW-0964">Secreted</keyword>
<dbReference type="SUPFAM" id="SSF52279">
    <property type="entry name" value="Beta-D-glucan exohydrolase, C-terminal domain"/>
    <property type="match status" value="1"/>
</dbReference>
<dbReference type="OrthoDB" id="416222at2759"/>
<keyword evidence="17" id="KW-1185">Reference proteome</keyword>
<feature type="chain" id="PRO_5001779464" description="beta-glucosidase" evidence="14">
    <location>
        <begin position="23"/>
        <end position="805"/>
    </location>
</feature>
<keyword evidence="9" id="KW-0325">Glycoprotein</keyword>
<evidence type="ECO:0000256" key="6">
    <source>
        <dbReference type="ARBA" id="ARBA00022729"/>
    </source>
</evidence>
<evidence type="ECO:0000256" key="12">
    <source>
        <dbReference type="ARBA" id="ARBA00023326"/>
    </source>
</evidence>
<dbReference type="InterPro" id="IPR026891">
    <property type="entry name" value="Fn3-like"/>
</dbReference>
<gene>
    <name evidence="16" type="ORF">S40285_06521</name>
</gene>
<dbReference type="HOGENOM" id="CLU_004542_2_1_1"/>
<proteinExistence type="inferred from homology"/>
<dbReference type="Pfam" id="PF01915">
    <property type="entry name" value="Glyco_hydro_3_C"/>
    <property type="match status" value="1"/>
</dbReference>
<evidence type="ECO:0000256" key="3">
    <source>
        <dbReference type="ARBA" id="ARBA00004987"/>
    </source>
</evidence>
<keyword evidence="7 13" id="KW-0378">Hydrolase</keyword>
<dbReference type="InterPro" id="IPR036881">
    <property type="entry name" value="Glyco_hydro_3_C_sf"/>
</dbReference>
<dbReference type="EC" id="3.2.1.21" evidence="13"/>
<reference evidence="16 17" key="1">
    <citation type="journal article" date="2014" name="BMC Genomics">
        <title>Comparative genome sequencing reveals chemotype-specific gene clusters in the toxigenic black mold Stachybotrys.</title>
        <authorList>
            <person name="Semeiks J."/>
            <person name="Borek D."/>
            <person name="Otwinowski Z."/>
            <person name="Grishin N.V."/>
        </authorList>
    </citation>
    <scope>NUCLEOTIDE SEQUENCE [LARGE SCALE GENOMIC DNA]</scope>
    <source>
        <strain evidence="16 17">IBT 40285</strain>
    </source>
</reference>
<dbReference type="Pfam" id="PF14310">
    <property type="entry name" value="Fn3-like"/>
    <property type="match status" value="1"/>
</dbReference>
<dbReference type="Proteomes" id="UP000028524">
    <property type="component" value="Unassembled WGS sequence"/>
</dbReference>
<dbReference type="InParanoid" id="A0A084QMF7"/>
<sequence>MLNSPSWIVALAVVCAATGAVAQDEPITDDSYFWGQSPPVYPVPVQDEEGTWSGAIAKARDLLDQMSLEEKVSLTGGVTSTTGCSGHINPIERLGFGGLCLADAGNGVRNTDYVSSWPSGIHVGASFNRELTERRGHYLGEEAHKKGVNVLLGPAIGPMGRVAVGGRTWEGFSVDPYLMGELVYETVHGIQGSGVIATTKHLVAQEQETHRLATRAGPFQEGISSNLDDRTMQEQYLWPFYNAVRAGTAAVMCSYNRINNTYGCQNSKVLNGLLKDQLGFQGFVVSDWGAQKSGVGSALAGLDMAMPRFVLGSTYWASQLVQAVNNGSVPESTIDNMASRILASWFQVHQDSDFPGPGSGMPPNISAPHVAVDARNRCARPTLWDGAVEGQVLVKNTDGALPLASSEMKLISLFGYSARAPNKNNYELAAAMFSPWTIGVQSANITEVNAGWLGNLNLTYSSIAPNGTMISGGGSGATSQSWFSSPYDALVEQAYQDGTALFHDFESAKPFVNPTSNACIVVGNVWATEGYDRPNLRDSYTDDLILHVASQCSNTIVVFHNAGLRIVDTFVDHPNVTAIVFAHLPGQDSGKALISLLYGKENFSGRLPYTVAKQESDYGPTLHPDYYEPGKTARYMRYPQSNFTEGVFVDYKHFDKENIEPRYAFGFGLSYATFEYSNLEIAKDADADFEEYPSGPVVEGGQADLWDELVTVTADVTNTADVDGKEVAQLYLGIPGEGTPVRQLRGFEKPLIQAGETQTVEFKLRRRDLSVWDTVAQKWHLQSGEYKVYVGSSSRDLPLEGTLEI</sequence>
<dbReference type="SUPFAM" id="SSF51445">
    <property type="entry name" value="(Trans)glycosidases"/>
    <property type="match status" value="1"/>
</dbReference>
<keyword evidence="11 13" id="KW-0326">Glycosidase</keyword>
<protein>
    <recommendedName>
        <fullName evidence="13">beta-glucosidase</fullName>
        <ecNumber evidence="13">3.2.1.21</ecNumber>
    </recommendedName>
</protein>
<dbReference type="PRINTS" id="PR00133">
    <property type="entry name" value="GLHYDRLASE3"/>
</dbReference>
<dbReference type="InterPro" id="IPR036962">
    <property type="entry name" value="Glyco_hydro_3_N_sf"/>
</dbReference>
<dbReference type="GO" id="GO:0030245">
    <property type="term" value="P:cellulose catabolic process"/>
    <property type="evidence" value="ECO:0007669"/>
    <property type="project" value="UniProtKB-UniPathway"/>
</dbReference>
<dbReference type="EMBL" id="KL660617">
    <property type="protein sequence ID" value="KFA65142.1"/>
    <property type="molecule type" value="Genomic_DNA"/>
</dbReference>
<dbReference type="InterPro" id="IPR017853">
    <property type="entry name" value="GH"/>
</dbReference>
<keyword evidence="8" id="KW-0136">Cellulose degradation</keyword>
<dbReference type="InterPro" id="IPR050288">
    <property type="entry name" value="Cellulose_deg_GH3"/>
</dbReference>
<evidence type="ECO:0000256" key="4">
    <source>
        <dbReference type="ARBA" id="ARBA00005336"/>
    </source>
</evidence>
<evidence type="ECO:0000256" key="8">
    <source>
        <dbReference type="ARBA" id="ARBA00023001"/>
    </source>
</evidence>
<dbReference type="Pfam" id="PF00933">
    <property type="entry name" value="Glyco_hydro_3"/>
    <property type="match status" value="1"/>
</dbReference>
<evidence type="ECO:0000256" key="14">
    <source>
        <dbReference type="SAM" id="SignalP"/>
    </source>
</evidence>
<dbReference type="PANTHER" id="PTHR42715:SF5">
    <property type="entry name" value="BETA-GLUCOSIDASE M-RELATED"/>
    <property type="match status" value="1"/>
</dbReference>